<keyword evidence="3" id="KW-1185">Reference proteome</keyword>
<feature type="signal peptide" evidence="1">
    <location>
        <begin position="1"/>
        <end position="22"/>
    </location>
</feature>
<organism evidence="2 3">
    <name type="scientific">Segatella hominis</name>
    <dbReference type="NCBI Taxonomy" id="2518605"/>
    <lineage>
        <taxon>Bacteria</taxon>
        <taxon>Pseudomonadati</taxon>
        <taxon>Bacteroidota</taxon>
        <taxon>Bacteroidia</taxon>
        <taxon>Bacteroidales</taxon>
        <taxon>Prevotellaceae</taxon>
        <taxon>Segatella</taxon>
    </lineage>
</organism>
<protein>
    <submittedName>
        <fullName evidence="2">DUF1573 domain-containing protein</fullName>
    </submittedName>
</protein>
<accession>A0A4Y8VJF8</accession>
<dbReference type="Proteomes" id="UP000297872">
    <property type="component" value="Unassembled WGS sequence"/>
</dbReference>
<sequence length="245" mass="27326">MGKRFTMIFIALSLMSMSQVWAQMLKFDQQLIDAGTMTEDDAPRTYSFVGRNVGGKMLEISRIQTTCGCTKSSVSQMRLQPGDSCKIELTFTPHGYPGTIDTRAFVYLKDSDREPVTKIGLRGMVLPSADVWYRFKYKMGDLRLKQAKVTFNEVTAGMKAEARILCGNSGKKPLKISSLVLPQYAQVKTEPEIIPAGDEADLVITLDVDKIPPMMKPNFTFPIILEGVDAKPSDRTIMVVVNRNQ</sequence>
<evidence type="ECO:0000256" key="1">
    <source>
        <dbReference type="SAM" id="SignalP"/>
    </source>
</evidence>
<dbReference type="EMBL" id="SGVY01000019">
    <property type="protein sequence ID" value="TFH80592.1"/>
    <property type="molecule type" value="Genomic_DNA"/>
</dbReference>
<keyword evidence="1" id="KW-0732">Signal</keyword>
<reference evidence="2 3" key="1">
    <citation type="submission" date="2019-02" db="EMBL/GenBank/DDBJ databases">
        <title>Draft Genome Sequence of the Prevotella sp. BCRC 81118, Isolated from Human Feces.</title>
        <authorList>
            <person name="Huang C.-H."/>
        </authorList>
    </citation>
    <scope>NUCLEOTIDE SEQUENCE [LARGE SCALE GENOMIC DNA]</scope>
    <source>
        <strain evidence="2 3">BCRC 81118</strain>
    </source>
</reference>
<evidence type="ECO:0000313" key="2">
    <source>
        <dbReference type="EMBL" id="TFH80592.1"/>
    </source>
</evidence>
<dbReference type="InterPro" id="IPR013783">
    <property type="entry name" value="Ig-like_fold"/>
</dbReference>
<name>A0A4Y8VJF8_9BACT</name>
<gene>
    <name evidence="2" type="ORF">EXN75_08675</name>
</gene>
<dbReference type="PANTHER" id="PTHR37833:SF1">
    <property type="entry name" value="SIGNAL PEPTIDE PROTEIN"/>
    <property type="match status" value="1"/>
</dbReference>
<dbReference type="GeneID" id="302995361"/>
<evidence type="ECO:0000313" key="3">
    <source>
        <dbReference type="Proteomes" id="UP000297872"/>
    </source>
</evidence>
<dbReference type="RefSeq" id="WP_134843491.1">
    <property type="nucleotide sequence ID" value="NZ_SGVY01000019.1"/>
</dbReference>
<proteinExistence type="predicted"/>
<dbReference type="Gene3D" id="2.60.40.10">
    <property type="entry name" value="Immunoglobulins"/>
    <property type="match status" value="2"/>
</dbReference>
<dbReference type="AlphaFoldDB" id="A0A4Y8VJF8"/>
<feature type="chain" id="PRO_5021387804" evidence="1">
    <location>
        <begin position="23"/>
        <end position="245"/>
    </location>
</feature>
<dbReference type="Pfam" id="PF07610">
    <property type="entry name" value="DUF1573"/>
    <property type="match status" value="1"/>
</dbReference>
<dbReference type="PANTHER" id="PTHR37833">
    <property type="entry name" value="LIPOPROTEIN-RELATED"/>
    <property type="match status" value="1"/>
</dbReference>
<comment type="caution">
    <text evidence="2">The sequence shown here is derived from an EMBL/GenBank/DDBJ whole genome shotgun (WGS) entry which is preliminary data.</text>
</comment>
<dbReference type="OrthoDB" id="1082600at2"/>
<dbReference type="InterPro" id="IPR011467">
    <property type="entry name" value="DUF1573"/>
</dbReference>